<feature type="chain" id="PRO_5046962463" description="17 kDa surface antigen" evidence="6">
    <location>
        <begin position="28"/>
        <end position="142"/>
    </location>
</feature>
<evidence type="ECO:0000256" key="3">
    <source>
        <dbReference type="ARBA" id="ARBA00015281"/>
    </source>
</evidence>
<evidence type="ECO:0000256" key="1">
    <source>
        <dbReference type="ARBA" id="ARBA00004459"/>
    </source>
</evidence>
<dbReference type="InterPro" id="IPR051407">
    <property type="entry name" value="Bact_OM_lipoprot/Surf_antigen"/>
</dbReference>
<evidence type="ECO:0000313" key="8">
    <source>
        <dbReference type="EMBL" id="GAA0473171.1"/>
    </source>
</evidence>
<dbReference type="RefSeq" id="WP_229956160.1">
    <property type="nucleotide sequence ID" value="NZ_BAAAEM010000002.1"/>
</dbReference>
<keyword evidence="5" id="KW-0449">Lipoprotein</keyword>
<evidence type="ECO:0000259" key="7">
    <source>
        <dbReference type="Pfam" id="PF05433"/>
    </source>
</evidence>
<evidence type="ECO:0000256" key="5">
    <source>
        <dbReference type="ARBA" id="ARBA00023288"/>
    </source>
</evidence>
<dbReference type="EMBL" id="BAAAEM010000002">
    <property type="protein sequence ID" value="GAA0473171.1"/>
    <property type="molecule type" value="Genomic_DNA"/>
</dbReference>
<evidence type="ECO:0000313" key="9">
    <source>
        <dbReference type="Proteomes" id="UP001500713"/>
    </source>
</evidence>
<keyword evidence="4" id="KW-0472">Membrane</keyword>
<accession>A0ABN1ACN6</accession>
<dbReference type="Pfam" id="PF05433">
    <property type="entry name" value="Rick_17kDa_Anti"/>
    <property type="match status" value="1"/>
</dbReference>
<name>A0ABN1ACN6_9SPHN</name>
<organism evidence="8 9">
    <name type="scientific">Parasphingorhabdus litoris</name>
    <dbReference type="NCBI Taxonomy" id="394733"/>
    <lineage>
        <taxon>Bacteria</taxon>
        <taxon>Pseudomonadati</taxon>
        <taxon>Pseudomonadota</taxon>
        <taxon>Alphaproteobacteria</taxon>
        <taxon>Sphingomonadales</taxon>
        <taxon>Sphingomonadaceae</taxon>
        <taxon>Parasphingorhabdus</taxon>
    </lineage>
</organism>
<keyword evidence="6" id="KW-0732">Signal</keyword>
<gene>
    <name evidence="8" type="ORF">GCM10009096_13070</name>
</gene>
<dbReference type="PANTHER" id="PTHR35603:SF2">
    <property type="entry name" value="OUTER MEMBRANE LIPOPROTEIN"/>
    <property type="match status" value="1"/>
</dbReference>
<evidence type="ECO:0000256" key="4">
    <source>
        <dbReference type="ARBA" id="ARBA00023136"/>
    </source>
</evidence>
<comment type="similarity">
    <text evidence="2">Belongs to the rickettsiale 17 kDa surface antigen family.</text>
</comment>
<dbReference type="Proteomes" id="UP001500713">
    <property type="component" value="Unassembled WGS sequence"/>
</dbReference>
<evidence type="ECO:0000256" key="6">
    <source>
        <dbReference type="SAM" id="SignalP"/>
    </source>
</evidence>
<comment type="subcellular location">
    <subcellularLocation>
        <location evidence="1">Cell outer membrane</location>
        <topology evidence="1">Lipid-anchor</topology>
    </subcellularLocation>
</comment>
<comment type="caution">
    <text evidence="8">The sequence shown here is derived from an EMBL/GenBank/DDBJ whole genome shotgun (WGS) entry which is preliminary data.</text>
</comment>
<dbReference type="InterPro" id="IPR008816">
    <property type="entry name" value="Gly_zipper_2TM_dom"/>
</dbReference>
<feature type="signal peptide" evidence="6">
    <location>
        <begin position="1"/>
        <end position="27"/>
    </location>
</feature>
<feature type="domain" description="Glycine zipper 2TM" evidence="7">
    <location>
        <begin position="98"/>
        <end position="138"/>
    </location>
</feature>
<protein>
    <recommendedName>
        <fullName evidence="3">17 kDa surface antigen</fullName>
    </recommendedName>
</protein>
<evidence type="ECO:0000256" key="2">
    <source>
        <dbReference type="ARBA" id="ARBA00008681"/>
    </source>
</evidence>
<keyword evidence="9" id="KW-1185">Reference proteome</keyword>
<reference evidence="8 9" key="1">
    <citation type="journal article" date="2019" name="Int. J. Syst. Evol. Microbiol.">
        <title>The Global Catalogue of Microorganisms (GCM) 10K type strain sequencing project: providing services to taxonomists for standard genome sequencing and annotation.</title>
        <authorList>
            <consortium name="The Broad Institute Genomics Platform"/>
            <consortium name="The Broad Institute Genome Sequencing Center for Infectious Disease"/>
            <person name="Wu L."/>
            <person name="Ma J."/>
        </authorList>
    </citation>
    <scope>NUCLEOTIDE SEQUENCE [LARGE SCALE GENOMIC DNA]</scope>
    <source>
        <strain evidence="8 9">JCM 14162</strain>
    </source>
</reference>
<proteinExistence type="inferred from homology"/>
<dbReference type="PANTHER" id="PTHR35603">
    <property type="match status" value="1"/>
</dbReference>
<sequence>MINKVLGTLAITTAAISAMAFATPAEARSGYYQGYNDGYYQRVGDDRRYYRRGDYYRDDRYYDRRDRRYYREKRRYYRDKRRYRNDRRRYRGCDRGTGGTIIGAIAGGLLGNEVAGRGSKTEGAIIGGAVGALAGRAIDRNC</sequence>